<evidence type="ECO:0000313" key="4">
    <source>
        <dbReference type="EMBL" id="CAL4169371.1"/>
    </source>
</evidence>
<evidence type="ECO:0000256" key="1">
    <source>
        <dbReference type="SAM" id="Coils"/>
    </source>
</evidence>
<feature type="domain" description="ISXO2-like transposase" evidence="3">
    <location>
        <begin position="262"/>
        <end position="403"/>
    </location>
</feature>
<feature type="coiled-coil region" evidence="1">
    <location>
        <begin position="462"/>
        <end position="489"/>
    </location>
</feature>
<feature type="non-terminal residue" evidence="4">
    <location>
        <position position="825"/>
    </location>
</feature>
<dbReference type="Pfam" id="PF12762">
    <property type="entry name" value="DDE_Tnp_IS1595"/>
    <property type="match status" value="1"/>
</dbReference>
<dbReference type="PANTHER" id="PTHR47163:SF2">
    <property type="entry name" value="SI:DKEY-17M8.2"/>
    <property type="match status" value="1"/>
</dbReference>
<protein>
    <recommendedName>
        <fullName evidence="3">ISXO2-like transposase domain-containing protein</fullName>
    </recommendedName>
</protein>
<comment type="caution">
    <text evidence="4">The sequence shown here is derived from an EMBL/GenBank/DDBJ whole genome shotgun (WGS) entry which is preliminary data.</text>
</comment>
<dbReference type="PANTHER" id="PTHR47163">
    <property type="entry name" value="DDE_TNP_IS1595 DOMAIN-CONTAINING PROTEIN"/>
    <property type="match status" value="1"/>
</dbReference>
<dbReference type="InterPro" id="IPR024445">
    <property type="entry name" value="Tnp_ISXO2-like"/>
</dbReference>
<evidence type="ECO:0000259" key="3">
    <source>
        <dbReference type="SMART" id="SM01126"/>
    </source>
</evidence>
<dbReference type="AlphaFoldDB" id="A0AAV2S729"/>
<keyword evidence="1" id="KW-0175">Coiled coil</keyword>
<gene>
    <name evidence="4" type="ORF">MNOR_LOCUS33857</name>
</gene>
<organism evidence="4 5">
    <name type="scientific">Meganyctiphanes norvegica</name>
    <name type="common">Northern krill</name>
    <name type="synonym">Thysanopoda norvegica</name>
    <dbReference type="NCBI Taxonomy" id="48144"/>
    <lineage>
        <taxon>Eukaryota</taxon>
        <taxon>Metazoa</taxon>
        <taxon>Ecdysozoa</taxon>
        <taxon>Arthropoda</taxon>
        <taxon>Crustacea</taxon>
        <taxon>Multicrustacea</taxon>
        <taxon>Malacostraca</taxon>
        <taxon>Eumalacostraca</taxon>
        <taxon>Eucarida</taxon>
        <taxon>Euphausiacea</taxon>
        <taxon>Euphausiidae</taxon>
        <taxon>Meganyctiphanes</taxon>
    </lineage>
</organism>
<dbReference type="SMART" id="SM01126">
    <property type="entry name" value="DDE_Tnp_IS1595"/>
    <property type="match status" value="2"/>
</dbReference>
<keyword evidence="5" id="KW-1185">Reference proteome</keyword>
<feature type="domain" description="ISXO2-like transposase" evidence="3">
    <location>
        <begin position="647"/>
        <end position="789"/>
    </location>
</feature>
<evidence type="ECO:0000256" key="2">
    <source>
        <dbReference type="SAM" id="MobiDB-lite"/>
    </source>
</evidence>
<proteinExistence type="predicted"/>
<accession>A0AAV2S729</accession>
<evidence type="ECO:0000313" key="5">
    <source>
        <dbReference type="Proteomes" id="UP001497623"/>
    </source>
</evidence>
<feature type="region of interest" description="Disordered" evidence="2">
    <location>
        <begin position="1"/>
        <end position="22"/>
    </location>
</feature>
<dbReference type="Proteomes" id="UP001497623">
    <property type="component" value="Unassembled WGS sequence"/>
</dbReference>
<dbReference type="InterPro" id="IPR053164">
    <property type="entry name" value="IS1016-like_transposase"/>
</dbReference>
<reference evidence="4 5" key="1">
    <citation type="submission" date="2024-05" db="EMBL/GenBank/DDBJ databases">
        <authorList>
            <person name="Wallberg A."/>
        </authorList>
    </citation>
    <scope>NUCLEOTIDE SEQUENCE [LARGE SCALE GENOMIC DNA]</scope>
</reference>
<sequence length="825" mass="95751">MESEIRTKKKSKSNEESNTMKSVKLENQYHNLKHSIFQDNITQESTVPDVSYVDNTEDSYMTEEIGKHLDYYQEKLEEDTNYLKDPPPKKCHQSIQQGIQCPKKIIDHTGNQHPEPELLVDNASNRISLDDHSSLPLFCDDSYKVLQWFKEKNLIKSELKCDSCCHLMRWTKNAKTKDGYDWKCRNNDCMRYKSGKSIRQGSFFAKSRISLPKWFDIMYLWSKHVGAKSTSEQVSITCATIVDCYSFFREVCEVYFKTNPIQLGGPGIIIEIDVFCLSEKSKHKLPDVWVLCIVDNNCSPSVGYMEIVEPKDFTDHFPIIHKVVRPGSIMHTEVWRAYRKIQGLSETVEIVNDLVNFLDVKTRLHKKNIESYWNNHKSCFKAMGGCRRNFLNSYLQEYMWRERFSDNTLESLCQQIFVQHSDVAYIDKTVNFGLGKEIEKNQICLDGKLEENTIFLKEPPPQNCLGEELEQITNSVNNEEKEKANNSEEPPPKKCRVGFEQENLEPEPQGNNTLDDPSSIPLFCDNFSIVLRWFQQNKLIKSELRCESCCCFMNWSKNASAKDGYDWRCRNNKCIKFKHGKSLRLGSFFAKSRISLPKWFDIMYLWSNRVGAKATSNQVGIGCTAIVDCYSDFREVCVVYFKINPIKLGGPGITIEVDVFCLSYKSKCDYGCEIWVLCIVGSNCSSSVGYMETVETRDVATLFPIIFKVVRPGSIIHSKEWREYHKIQGLSDTGETLDDSINFVDHDISLCTKRIDLYWKKRKSYLTLIKGNQRNSLNPHFQEFMWRERFSDNAFECLCQHISFQYSNASFMDNPNSFCIDEEVQ</sequence>
<name>A0AAV2S729_MEGNR</name>
<dbReference type="EMBL" id="CAXKWB010050089">
    <property type="protein sequence ID" value="CAL4169371.1"/>
    <property type="molecule type" value="Genomic_DNA"/>
</dbReference>